<name>A0ABV0XJC3_9TELE</name>
<gene>
    <name evidence="1" type="ORF">AMECASPLE_031900</name>
</gene>
<sequence length="111" mass="12570">MPVVFSERKKWPRRVRKKKLSLLLSVLHNNSLHVSGFSTAKQKLRQQKKALYKQHVQFSSKARFPHEMGADNFGPRAKSGVQKCLCQTAYGSGSKAQVKQECPGKLATNMR</sequence>
<dbReference type="Proteomes" id="UP001469553">
    <property type="component" value="Unassembled WGS sequence"/>
</dbReference>
<evidence type="ECO:0000313" key="2">
    <source>
        <dbReference type="Proteomes" id="UP001469553"/>
    </source>
</evidence>
<accession>A0ABV0XJC3</accession>
<protein>
    <submittedName>
        <fullName evidence="1">Uncharacterized protein</fullName>
    </submittedName>
</protein>
<proteinExistence type="predicted"/>
<reference evidence="1 2" key="1">
    <citation type="submission" date="2021-06" db="EMBL/GenBank/DDBJ databases">
        <authorList>
            <person name="Palmer J.M."/>
        </authorList>
    </citation>
    <scope>NUCLEOTIDE SEQUENCE [LARGE SCALE GENOMIC DNA]</scope>
    <source>
        <strain evidence="1 2">AS_MEX2019</strain>
        <tissue evidence="1">Muscle</tissue>
    </source>
</reference>
<comment type="caution">
    <text evidence="1">The sequence shown here is derived from an EMBL/GenBank/DDBJ whole genome shotgun (WGS) entry which is preliminary data.</text>
</comment>
<keyword evidence="2" id="KW-1185">Reference proteome</keyword>
<evidence type="ECO:0000313" key="1">
    <source>
        <dbReference type="EMBL" id="MEQ2281574.1"/>
    </source>
</evidence>
<organism evidence="1 2">
    <name type="scientific">Ameca splendens</name>
    <dbReference type="NCBI Taxonomy" id="208324"/>
    <lineage>
        <taxon>Eukaryota</taxon>
        <taxon>Metazoa</taxon>
        <taxon>Chordata</taxon>
        <taxon>Craniata</taxon>
        <taxon>Vertebrata</taxon>
        <taxon>Euteleostomi</taxon>
        <taxon>Actinopterygii</taxon>
        <taxon>Neopterygii</taxon>
        <taxon>Teleostei</taxon>
        <taxon>Neoteleostei</taxon>
        <taxon>Acanthomorphata</taxon>
        <taxon>Ovalentaria</taxon>
        <taxon>Atherinomorphae</taxon>
        <taxon>Cyprinodontiformes</taxon>
        <taxon>Goodeidae</taxon>
        <taxon>Ameca</taxon>
    </lineage>
</organism>
<dbReference type="EMBL" id="JAHRIP010004046">
    <property type="protein sequence ID" value="MEQ2281574.1"/>
    <property type="molecule type" value="Genomic_DNA"/>
</dbReference>